<keyword evidence="3" id="KW-1185">Reference proteome</keyword>
<accession>A0AAV2F201</accession>
<feature type="compositionally biased region" description="Low complexity" evidence="1">
    <location>
        <begin position="91"/>
        <end position="102"/>
    </location>
</feature>
<dbReference type="Proteomes" id="UP001497516">
    <property type="component" value="Chromosome 6"/>
</dbReference>
<dbReference type="EMBL" id="OZ034819">
    <property type="protein sequence ID" value="CAL1392174.1"/>
    <property type="molecule type" value="Genomic_DNA"/>
</dbReference>
<sequence>MGSSPAHVAIQFRPKPSLHATETKPAPQAPLDRSACGPLQVLLATYPTRCPSNAPLDRKPSLRATETKPAPQAPLDRSACGPLQVLLATYPTRGPTYPTRGPSNAPLNRSACSPSNPTRILFHSPSTPPTSCLASLPAR</sequence>
<feature type="region of interest" description="Disordered" evidence="1">
    <location>
        <begin position="47"/>
        <end position="79"/>
    </location>
</feature>
<feature type="region of interest" description="Disordered" evidence="1">
    <location>
        <begin position="91"/>
        <end position="139"/>
    </location>
</feature>
<dbReference type="AlphaFoldDB" id="A0AAV2F201"/>
<protein>
    <submittedName>
        <fullName evidence="2">Uncharacterized protein</fullName>
    </submittedName>
</protein>
<proteinExistence type="predicted"/>
<reference evidence="2 3" key="1">
    <citation type="submission" date="2024-04" db="EMBL/GenBank/DDBJ databases">
        <authorList>
            <person name="Fracassetti M."/>
        </authorList>
    </citation>
    <scope>NUCLEOTIDE SEQUENCE [LARGE SCALE GENOMIC DNA]</scope>
</reference>
<organism evidence="2 3">
    <name type="scientific">Linum trigynum</name>
    <dbReference type="NCBI Taxonomy" id="586398"/>
    <lineage>
        <taxon>Eukaryota</taxon>
        <taxon>Viridiplantae</taxon>
        <taxon>Streptophyta</taxon>
        <taxon>Embryophyta</taxon>
        <taxon>Tracheophyta</taxon>
        <taxon>Spermatophyta</taxon>
        <taxon>Magnoliopsida</taxon>
        <taxon>eudicotyledons</taxon>
        <taxon>Gunneridae</taxon>
        <taxon>Pentapetalae</taxon>
        <taxon>rosids</taxon>
        <taxon>fabids</taxon>
        <taxon>Malpighiales</taxon>
        <taxon>Linaceae</taxon>
        <taxon>Linum</taxon>
    </lineage>
</organism>
<evidence type="ECO:0000313" key="3">
    <source>
        <dbReference type="Proteomes" id="UP001497516"/>
    </source>
</evidence>
<feature type="region of interest" description="Disordered" evidence="1">
    <location>
        <begin position="1"/>
        <end position="34"/>
    </location>
</feature>
<feature type="compositionally biased region" description="Polar residues" evidence="1">
    <location>
        <begin position="105"/>
        <end position="118"/>
    </location>
</feature>
<evidence type="ECO:0000313" key="2">
    <source>
        <dbReference type="EMBL" id="CAL1392174.1"/>
    </source>
</evidence>
<gene>
    <name evidence="2" type="ORF">LTRI10_LOCUS32841</name>
</gene>
<name>A0AAV2F201_9ROSI</name>
<evidence type="ECO:0000256" key="1">
    <source>
        <dbReference type="SAM" id="MobiDB-lite"/>
    </source>
</evidence>